<reference evidence="5 6" key="1">
    <citation type="submission" date="2019-11" db="EMBL/GenBank/DDBJ databases">
        <authorList>
            <person name="Li X.-J."/>
            <person name="Feng X.-M."/>
        </authorList>
    </citation>
    <scope>NUCLEOTIDE SEQUENCE [LARGE SCALE GENOMIC DNA]</scope>
    <source>
        <strain evidence="5 6">XMNu-373</strain>
    </source>
</reference>
<evidence type="ECO:0000256" key="4">
    <source>
        <dbReference type="PROSITE-ProRule" id="PRU00742"/>
    </source>
</evidence>
<keyword evidence="1" id="KW-0479">Metal-binding</keyword>
<dbReference type="Gene3D" id="3.40.800.10">
    <property type="entry name" value="Ureohydrolase domain"/>
    <property type="match status" value="1"/>
</dbReference>
<dbReference type="PROSITE" id="PS51409">
    <property type="entry name" value="ARGINASE_2"/>
    <property type="match status" value="1"/>
</dbReference>
<comment type="caution">
    <text evidence="5">The sequence shown here is derived from an EMBL/GenBank/DDBJ whole genome shotgun (WGS) entry which is preliminary data.</text>
</comment>
<dbReference type="AlphaFoldDB" id="A0A7K3MB82"/>
<organism evidence="5 6">
    <name type="scientific">Phytoactinopolyspora mesophila</name>
    <dbReference type="NCBI Taxonomy" id="2650750"/>
    <lineage>
        <taxon>Bacteria</taxon>
        <taxon>Bacillati</taxon>
        <taxon>Actinomycetota</taxon>
        <taxon>Actinomycetes</taxon>
        <taxon>Jiangellales</taxon>
        <taxon>Jiangellaceae</taxon>
        <taxon>Phytoactinopolyspora</taxon>
    </lineage>
</organism>
<comment type="similarity">
    <text evidence="4">Belongs to the arginase family.</text>
</comment>
<evidence type="ECO:0000256" key="3">
    <source>
        <dbReference type="ARBA" id="ARBA00023211"/>
    </source>
</evidence>
<proteinExistence type="inferred from homology"/>
<evidence type="ECO:0000256" key="2">
    <source>
        <dbReference type="ARBA" id="ARBA00022801"/>
    </source>
</evidence>
<dbReference type="PANTHER" id="PTHR43782">
    <property type="entry name" value="ARGINASE"/>
    <property type="match status" value="1"/>
</dbReference>
<dbReference type="PRINTS" id="PR00116">
    <property type="entry name" value="ARGINASE"/>
</dbReference>
<dbReference type="InterPro" id="IPR023696">
    <property type="entry name" value="Ureohydrolase_dom_sf"/>
</dbReference>
<gene>
    <name evidence="5" type="ORF">F7O44_24745</name>
</gene>
<dbReference type="PANTHER" id="PTHR43782:SF3">
    <property type="entry name" value="ARGINASE"/>
    <property type="match status" value="1"/>
</dbReference>
<evidence type="ECO:0000313" key="6">
    <source>
        <dbReference type="Proteomes" id="UP000460435"/>
    </source>
</evidence>
<accession>A0A7K3MB82</accession>
<dbReference type="GO" id="GO:0005829">
    <property type="term" value="C:cytosol"/>
    <property type="evidence" value="ECO:0007669"/>
    <property type="project" value="TreeGrafter"/>
</dbReference>
<evidence type="ECO:0000256" key="1">
    <source>
        <dbReference type="ARBA" id="ARBA00022723"/>
    </source>
</evidence>
<sequence>MTRILVPYHLDEHLPDLDVPFRPDATITAELPAGDTWERMAELYRHVAEAVATDVRTGTAPVVQSGDCMVSLGTVAGVQQAGVSPSVVWFDAHGDVQTLETTTSGYLGGMPIRVLTGYRPELIAEPLGLQALAEEQVLLVDARDLDPPEAEFLASSPMTRCPVDDVSEAVIPAGPLVLHVDFDVVNPDQLPGTLFPTPGGPGIDAVMAAVARVLDTGRVVALSLGCTWHPGQGTADQISPHLESALAPGR</sequence>
<dbReference type="CDD" id="cd09999">
    <property type="entry name" value="Arginase-like_1"/>
    <property type="match status" value="1"/>
</dbReference>
<evidence type="ECO:0000313" key="5">
    <source>
        <dbReference type="EMBL" id="NDL60287.1"/>
    </source>
</evidence>
<dbReference type="RefSeq" id="WP_162453004.1">
    <property type="nucleotide sequence ID" value="NZ_WLZY01000011.1"/>
</dbReference>
<keyword evidence="3" id="KW-0464">Manganese</keyword>
<dbReference type="SUPFAM" id="SSF52768">
    <property type="entry name" value="Arginase/deacetylase"/>
    <property type="match status" value="1"/>
</dbReference>
<dbReference type="EMBL" id="WLZY01000011">
    <property type="protein sequence ID" value="NDL60287.1"/>
    <property type="molecule type" value="Genomic_DNA"/>
</dbReference>
<dbReference type="GO" id="GO:0030145">
    <property type="term" value="F:manganese ion binding"/>
    <property type="evidence" value="ECO:0007669"/>
    <property type="project" value="TreeGrafter"/>
</dbReference>
<dbReference type="Proteomes" id="UP000460435">
    <property type="component" value="Unassembled WGS sequence"/>
</dbReference>
<dbReference type="GO" id="GO:0004053">
    <property type="term" value="F:arginase activity"/>
    <property type="evidence" value="ECO:0007669"/>
    <property type="project" value="TreeGrafter"/>
</dbReference>
<dbReference type="InterPro" id="IPR006035">
    <property type="entry name" value="Ureohydrolase"/>
</dbReference>
<keyword evidence="6" id="KW-1185">Reference proteome</keyword>
<keyword evidence="2" id="KW-0378">Hydrolase</keyword>
<dbReference type="Pfam" id="PF00491">
    <property type="entry name" value="Arginase"/>
    <property type="match status" value="1"/>
</dbReference>
<protein>
    <submittedName>
        <fullName evidence="5">Arginase family protein</fullName>
    </submittedName>
</protein>
<name>A0A7K3MB82_9ACTN</name>